<sequence>MRRLAFASIASTVLEWFDFLVYSTAAALVFGDLFFPTLGGVQGTLASFATLAVGFIARPLGGVIAGHVGDRYGRKVPLVGSMLLMGAATFAVGILPTYAAIGIWAPILLVIARIVQGLGVGAQWGGAAMLLVEHAPVNKRGFYGSLVNTGTIMGAVLGNGFFLLLTALLPEGPFESWGWRIPFISGLLLVFVGIYIQLKIEESPVFNELRERSAEAAQQAGVRKAPVGQAIRLHWRQILQAIAAFFVVNGTFYIFISGILDYGTTVLGLDRTAMLLVVMVAGLTQVVTIPFFGALSDRLGRKRIYVTGAAAMAVAAFPMFWLIDTGNLLALGLALVVGFTIHASMFGCQTAMYAEMFPADVRLSGASLGFQIASVLAGGLAPMITTALVAASGGSWSVSLYIVAMAAVTFLGVSTIKEQFRRDLYQVSAPEGSRS</sequence>
<feature type="transmembrane region" description="Helical" evidence="7">
    <location>
        <begin position="398"/>
        <end position="416"/>
    </location>
</feature>
<keyword evidence="6 7" id="KW-0472">Membrane</keyword>
<dbReference type="GO" id="GO:0005886">
    <property type="term" value="C:plasma membrane"/>
    <property type="evidence" value="ECO:0007669"/>
    <property type="project" value="UniProtKB-SubCell"/>
</dbReference>
<dbReference type="AlphaFoldDB" id="A0A318LU05"/>
<name>A0A318LU05_9PSEU</name>
<dbReference type="PANTHER" id="PTHR43045:SF1">
    <property type="entry name" value="SHIKIMATE TRANSPORTER"/>
    <property type="match status" value="1"/>
</dbReference>
<dbReference type="Gene3D" id="1.20.1250.20">
    <property type="entry name" value="MFS general substrate transporter like domains"/>
    <property type="match status" value="2"/>
</dbReference>
<feature type="transmembrane region" description="Helical" evidence="7">
    <location>
        <begin position="272"/>
        <end position="292"/>
    </location>
</feature>
<dbReference type="PROSITE" id="PS50850">
    <property type="entry name" value="MFS"/>
    <property type="match status" value="1"/>
</dbReference>
<accession>A0A318LU05</accession>
<dbReference type="InterPro" id="IPR005829">
    <property type="entry name" value="Sugar_transporter_CS"/>
</dbReference>
<proteinExistence type="predicted"/>
<feature type="transmembrane region" description="Helical" evidence="7">
    <location>
        <begin position="78"/>
        <end position="101"/>
    </location>
</feature>
<evidence type="ECO:0000256" key="5">
    <source>
        <dbReference type="ARBA" id="ARBA00022989"/>
    </source>
</evidence>
<dbReference type="Proteomes" id="UP000247892">
    <property type="component" value="Unassembled WGS sequence"/>
</dbReference>
<dbReference type="InterPro" id="IPR020846">
    <property type="entry name" value="MFS_dom"/>
</dbReference>
<feature type="transmembrane region" description="Helical" evidence="7">
    <location>
        <begin position="33"/>
        <end position="57"/>
    </location>
</feature>
<dbReference type="InterPro" id="IPR005828">
    <property type="entry name" value="MFS_sugar_transport-like"/>
</dbReference>
<keyword evidence="5 7" id="KW-1133">Transmembrane helix</keyword>
<feature type="transmembrane region" description="Helical" evidence="7">
    <location>
        <begin position="238"/>
        <end position="260"/>
    </location>
</feature>
<evidence type="ECO:0000256" key="3">
    <source>
        <dbReference type="ARBA" id="ARBA00022475"/>
    </source>
</evidence>
<evidence type="ECO:0000313" key="10">
    <source>
        <dbReference type="Proteomes" id="UP000247892"/>
    </source>
</evidence>
<comment type="caution">
    <text evidence="9">The sequence shown here is derived from an EMBL/GenBank/DDBJ whole genome shotgun (WGS) entry which is preliminary data.</text>
</comment>
<dbReference type="InterPro" id="IPR036259">
    <property type="entry name" value="MFS_trans_sf"/>
</dbReference>
<evidence type="ECO:0000256" key="7">
    <source>
        <dbReference type="SAM" id="Phobius"/>
    </source>
</evidence>
<keyword evidence="10" id="KW-1185">Reference proteome</keyword>
<keyword evidence="4 7" id="KW-0812">Transmembrane</keyword>
<gene>
    <name evidence="9" type="ORF">BA062_15660</name>
</gene>
<protein>
    <submittedName>
        <fullName evidence="9">MFS transporter</fullName>
    </submittedName>
</protein>
<feature type="transmembrane region" description="Helical" evidence="7">
    <location>
        <begin position="143"/>
        <end position="165"/>
    </location>
</feature>
<evidence type="ECO:0000256" key="2">
    <source>
        <dbReference type="ARBA" id="ARBA00022448"/>
    </source>
</evidence>
<feature type="transmembrane region" description="Helical" evidence="7">
    <location>
        <begin position="177"/>
        <end position="196"/>
    </location>
</feature>
<feature type="transmembrane region" description="Helical" evidence="7">
    <location>
        <begin position="329"/>
        <end position="348"/>
    </location>
</feature>
<keyword evidence="2" id="KW-0813">Transport</keyword>
<evidence type="ECO:0000256" key="4">
    <source>
        <dbReference type="ARBA" id="ARBA00022692"/>
    </source>
</evidence>
<organism evidence="9 10">
    <name type="scientific">Prauserella flavalba</name>
    <dbReference type="NCBI Taxonomy" id="1477506"/>
    <lineage>
        <taxon>Bacteria</taxon>
        <taxon>Bacillati</taxon>
        <taxon>Actinomycetota</taxon>
        <taxon>Actinomycetes</taxon>
        <taxon>Pseudonocardiales</taxon>
        <taxon>Pseudonocardiaceae</taxon>
        <taxon>Prauserella</taxon>
    </lineage>
</organism>
<dbReference type="SUPFAM" id="SSF103473">
    <property type="entry name" value="MFS general substrate transporter"/>
    <property type="match status" value="1"/>
</dbReference>
<feature type="transmembrane region" description="Helical" evidence="7">
    <location>
        <begin position="107"/>
        <end position="131"/>
    </location>
</feature>
<evidence type="ECO:0000256" key="6">
    <source>
        <dbReference type="ARBA" id="ARBA00023136"/>
    </source>
</evidence>
<dbReference type="EMBL" id="MASU01000005">
    <property type="protein sequence ID" value="PXY36784.1"/>
    <property type="molecule type" value="Genomic_DNA"/>
</dbReference>
<keyword evidence="3" id="KW-1003">Cell membrane</keyword>
<evidence type="ECO:0000256" key="1">
    <source>
        <dbReference type="ARBA" id="ARBA00004651"/>
    </source>
</evidence>
<feature type="transmembrane region" description="Helical" evidence="7">
    <location>
        <begin position="368"/>
        <end position="392"/>
    </location>
</feature>
<evidence type="ECO:0000259" key="8">
    <source>
        <dbReference type="PROSITE" id="PS50850"/>
    </source>
</evidence>
<evidence type="ECO:0000313" key="9">
    <source>
        <dbReference type="EMBL" id="PXY36784.1"/>
    </source>
</evidence>
<comment type="subcellular location">
    <subcellularLocation>
        <location evidence="1">Cell membrane</location>
        <topology evidence="1">Multi-pass membrane protein</topology>
    </subcellularLocation>
</comment>
<dbReference type="PANTHER" id="PTHR43045">
    <property type="entry name" value="SHIKIMATE TRANSPORTER"/>
    <property type="match status" value="1"/>
</dbReference>
<dbReference type="CDD" id="cd17369">
    <property type="entry name" value="MFS_ShiA_like"/>
    <property type="match status" value="1"/>
</dbReference>
<feature type="transmembrane region" description="Helical" evidence="7">
    <location>
        <begin position="304"/>
        <end position="323"/>
    </location>
</feature>
<reference evidence="9 10" key="1">
    <citation type="submission" date="2016-07" db="EMBL/GenBank/DDBJ databases">
        <title>Draft genome sequence of Prauserella sp. YIM 121212, isolated from alkaline soil.</title>
        <authorList>
            <person name="Ruckert C."/>
            <person name="Albersmeier A."/>
            <person name="Jiang C.-L."/>
            <person name="Jiang Y."/>
            <person name="Kalinowski J."/>
            <person name="Schneider O."/>
            <person name="Winkler A."/>
            <person name="Zotchev S.B."/>
        </authorList>
    </citation>
    <scope>NUCLEOTIDE SEQUENCE [LARGE SCALE GENOMIC DNA]</scope>
    <source>
        <strain evidence="9 10">YIM 121212</strain>
    </source>
</reference>
<dbReference type="PROSITE" id="PS00217">
    <property type="entry name" value="SUGAR_TRANSPORT_2"/>
    <property type="match status" value="1"/>
</dbReference>
<feature type="domain" description="Major facilitator superfamily (MFS) profile" evidence="8">
    <location>
        <begin position="4"/>
        <end position="421"/>
    </location>
</feature>
<dbReference type="GO" id="GO:0022857">
    <property type="term" value="F:transmembrane transporter activity"/>
    <property type="evidence" value="ECO:0007669"/>
    <property type="project" value="InterPro"/>
</dbReference>
<dbReference type="Pfam" id="PF00083">
    <property type="entry name" value="Sugar_tr"/>
    <property type="match status" value="1"/>
</dbReference>